<feature type="region of interest" description="Disordered" evidence="1">
    <location>
        <begin position="1"/>
        <end position="21"/>
    </location>
</feature>
<sequence length="56" mass="6258">MVSANGNANRVRKPLTPHEVDPTTINVRAFSQISSHLNTCETYHSIMKRGHKVLCP</sequence>
<dbReference type="EMBL" id="GG701808">
    <property type="protein sequence ID" value="KOB88882.1"/>
    <property type="molecule type" value="Genomic_DNA"/>
</dbReference>
<evidence type="ECO:0000313" key="2">
    <source>
        <dbReference type="EMBL" id="KOB88882.1"/>
    </source>
</evidence>
<organism evidence="2 3">
    <name type="scientific">Plasmodium falciparum (isolate Dd2)</name>
    <dbReference type="NCBI Taxonomy" id="57267"/>
    <lineage>
        <taxon>Eukaryota</taxon>
        <taxon>Sar</taxon>
        <taxon>Alveolata</taxon>
        <taxon>Apicomplexa</taxon>
        <taxon>Aconoidasida</taxon>
        <taxon>Haemosporida</taxon>
        <taxon>Plasmodiidae</taxon>
        <taxon>Plasmodium</taxon>
        <taxon>Plasmodium (Laverania)</taxon>
    </lineage>
</organism>
<dbReference type="AlphaFoldDB" id="A0A0L7M7P5"/>
<reference evidence="3" key="1">
    <citation type="submission" date="2006-09" db="EMBL/GenBank/DDBJ databases">
        <title>Annotation of Plasmodium falciparum Dd2.</title>
        <authorList>
            <consortium name="The Broad Institute Genome Sequencing Platform"/>
            <person name="Volkman S.K."/>
            <person name="Neafsey D.E."/>
            <person name="Dash A.P."/>
            <person name="Chitnis C.E."/>
            <person name="Hartl D.L."/>
            <person name="Young S.K."/>
            <person name="Zeng Q."/>
            <person name="Koehrsen M."/>
            <person name="Alvarado L."/>
            <person name="Berlin A."/>
            <person name="Borenstein D."/>
            <person name="Chapman S.B."/>
            <person name="Chen Z."/>
            <person name="Engels R."/>
            <person name="Freedman E."/>
            <person name="Gellesch M."/>
            <person name="Goldberg J."/>
            <person name="Griggs A."/>
            <person name="Gujja S."/>
            <person name="Heilman E.R."/>
            <person name="Heiman D.I."/>
            <person name="Howarth C."/>
            <person name="Jen D."/>
            <person name="Larson L."/>
            <person name="Mehta T."/>
            <person name="Neiman D."/>
            <person name="Park D."/>
            <person name="Pearson M."/>
            <person name="Roberts A."/>
            <person name="Saif S."/>
            <person name="Shea T."/>
            <person name="Shenoy N."/>
            <person name="Sisk P."/>
            <person name="Stolte C."/>
            <person name="Sykes S."/>
            <person name="Walk T."/>
            <person name="White J."/>
            <person name="Yandava C."/>
            <person name="Haas B."/>
            <person name="Henn M.R."/>
            <person name="Nusbaum C."/>
            <person name="Birren B."/>
        </authorList>
    </citation>
    <scope>NUCLEOTIDE SEQUENCE [LARGE SCALE GENOMIC DNA]</scope>
</reference>
<protein>
    <submittedName>
        <fullName evidence="2">Uncharacterized protein</fullName>
    </submittedName>
</protein>
<proteinExistence type="predicted"/>
<name>A0A0L7M7P5_PLAF4</name>
<accession>A0A0L7M7P5</accession>
<evidence type="ECO:0000256" key="1">
    <source>
        <dbReference type="SAM" id="MobiDB-lite"/>
    </source>
</evidence>
<reference evidence="3" key="2">
    <citation type="submission" date="2006-09" db="EMBL/GenBank/DDBJ databases">
        <title>The genome sequence of Plasmodium falciparum Dd2.</title>
        <authorList>
            <consortium name="The Broad Institute Genome Sequencing Platform"/>
            <person name="Birren B."/>
            <person name="Lander E."/>
            <person name="Galagan J."/>
            <person name="Nusbaum C."/>
            <person name="Devon K."/>
            <person name="Henn M."/>
            <person name="Jaffe D."/>
            <person name="Butler J."/>
            <person name="Alvarez P."/>
            <person name="Gnerre S."/>
            <person name="Grabherr M."/>
            <person name="Kleber M."/>
            <person name="Mauceli E."/>
            <person name="Brockman W."/>
            <person name="MacCallum I.A."/>
            <person name="Rounsley S."/>
            <person name="Young S."/>
            <person name="LaButti K."/>
            <person name="Pushparaj V."/>
            <person name="DeCaprio D."/>
            <person name="Crawford M."/>
            <person name="Koehrsen M."/>
            <person name="Engels R."/>
            <person name="Montgomery P."/>
            <person name="Pearson M."/>
            <person name="Howarth C."/>
            <person name="Larson L."/>
            <person name="Luoma S."/>
            <person name="White J."/>
            <person name="Kodira C."/>
            <person name="Zeng Q."/>
            <person name="O'Leary S."/>
            <person name="Yandava C."/>
            <person name="Alvarado L."/>
            <person name="Wirth D."/>
            <person name="Volkman S."/>
            <person name="Hartl D."/>
        </authorList>
    </citation>
    <scope>NUCLEOTIDE SEQUENCE [LARGE SCALE GENOMIC DNA]</scope>
</reference>
<evidence type="ECO:0000313" key="3">
    <source>
        <dbReference type="Proteomes" id="UP000054282"/>
    </source>
</evidence>
<dbReference type="Proteomes" id="UP000054282">
    <property type="component" value="Unassembled WGS sequence"/>
</dbReference>
<dbReference type="KEGG" id="pfd:PFDG_03818"/>
<gene>
    <name evidence="2" type="ORF">PFDG_03818</name>
</gene>